<proteinExistence type="predicted"/>
<accession>A0A915JVB9</accession>
<reference evidence="2" key="1">
    <citation type="submission" date="2022-11" db="UniProtKB">
        <authorList>
            <consortium name="WormBaseParasite"/>
        </authorList>
    </citation>
    <scope>IDENTIFICATION</scope>
</reference>
<keyword evidence="1" id="KW-1185">Reference proteome</keyword>
<evidence type="ECO:0000313" key="1">
    <source>
        <dbReference type="Proteomes" id="UP000887565"/>
    </source>
</evidence>
<organism evidence="1 2">
    <name type="scientific">Romanomermis culicivorax</name>
    <name type="common">Nematode worm</name>
    <dbReference type="NCBI Taxonomy" id="13658"/>
    <lineage>
        <taxon>Eukaryota</taxon>
        <taxon>Metazoa</taxon>
        <taxon>Ecdysozoa</taxon>
        <taxon>Nematoda</taxon>
        <taxon>Enoplea</taxon>
        <taxon>Dorylaimia</taxon>
        <taxon>Mermithida</taxon>
        <taxon>Mermithoidea</taxon>
        <taxon>Mermithidae</taxon>
        <taxon>Romanomermis</taxon>
    </lineage>
</organism>
<sequence>MLVAGVDWLGACISKAVAETFEDDGKASSTSGSSEDWELA</sequence>
<evidence type="ECO:0000313" key="2">
    <source>
        <dbReference type="WBParaSite" id="nRc.2.0.1.t29717-RA"/>
    </source>
</evidence>
<protein>
    <submittedName>
        <fullName evidence="2">Uncharacterized protein</fullName>
    </submittedName>
</protein>
<dbReference type="Proteomes" id="UP000887565">
    <property type="component" value="Unplaced"/>
</dbReference>
<dbReference type="WBParaSite" id="nRc.2.0.1.t29717-RA">
    <property type="protein sequence ID" value="nRc.2.0.1.t29717-RA"/>
    <property type="gene ID" value="nRc.2.0.1.g29717"/>
</dbReference>
<name>A0A915JVB9_ROMCU</name>
<dbReference type="AlphaFoldDB" id="A0A915JVB9"/>